<dbReference type="AlphaFoldDB" id="A0A7J5TXS3"/>
<dbReference type="Gene3D" id="2.60.40.10">
    <property type="entry name" value="Immunoglobulins"/>
    <property type="match status" value="1"/>
</dbReference>
<dbReference type="PANTHER" id="PTHR41775">
    <property type="entry name" value="SECRETED PROTEIN-RELATED"/>
    <property type="match status" value="1"/>
</dbReference>
<dbReference type="PANTHER" id="PTHR41775:SF1">
    <property type="entry name" value="PEPTIDASE M6-LIKE DOMAIN-CONTAINING PROTEIN"/>
    <property type="match status" value="1"/>
</dbReference>
<evidence type="ECO:0000259" key="1">
    <source>
        <dbReference type="Pfam" id="PF07705"/>
    </source>
</evidence>
<dbReference type="Pfam" id="PF07705">
    <property type="entry name" value="CARDB"/>
    <property type="match status" value="1"/>
</dbReference>
<dbReference type="InterPro" id="IPR013783">
    <property type="entry name" value="Ig-like_fold"/>
</dbReference>
<name>A0A7J5TXS3_9BACT</name>
<comment type="caution">
    <text evidence="2">The sequence shown here is derived from an EMBL/GenBank/DDBJ whole genome shotgun (WGS) entry which is preliminary data.</text>
</comment>
<accession>A0A7J5TXS3</accession>
<dbReference type="InterPro" id="IPR011635">
    <property type="entry name" value="CARDB"/>
</dbReference>
<gene>
    <name evidence="2" type="ORF">F5984_18535</name>
</gene>
<proteinExistence type="predicted"/>
<reference evidence="2 3" key="1">
    <citation type="submission" date="2019-10" db="EMBL/GenBank/DDBJ databases">
        <title>Rudanella paleaurantiibacter sp. nov., isolated from sludge.</title>
        <authorList>
            <person name="Xu S.Q."/>
        </authorList>
    </citation>
    <scope>NUCLEOTIDE SEQUENCE [LARGE SCALE GENOMIC DNA]</scope>
    <source>
        <strain evidence="2 3">HX-22-17</strain>
    </source>
</reference>
<keyword evidence="3" id="KW-1185">Reference proteome</keyword>
<organism evidence="2 3">
    <name type="scientific">Rudanella paleaurantiibacter</name>
    <dbReference type="NCBI Taxonomy" id="2614655"/>
    <lineage>
        <taxon>Bacteria</taxon>
        <taxon>Pseudomonadati</taxon>
        <taxon>Bacteroidota</taxon>
        <taxon>Cytophagia</taxon>
        <taxon>Cytophagales</taxon>
        <taxon>Cytophagaceae</taxon>
        <taxon>Rudanella</taxon>
    </lineage>
</organism>
<sequence>MGQQRPPTTLIAMLVIPSRRPTRPELPLFRKRVSIDMGHSFFVGAYTKVFFKLRGYTLEDLEFRLPDGPQAGVVSLCRDANFDPQRPDVMLCFGYRPGTYVFQVVDRATNVVVAEKKFELTTDWADEKTGPSLSVVGVVTGGESAPAWGGGPAGPDPQNLNVFPQTGTRRIAIILVDTSSQRFPTDTPTLDTIRQRWMDEIINGVAVGGQTRSSRRFFQEVSYNNFDISAQIFGPYQLSGNFDSYFTAVTRNGNTLWSPNTNYYQACITAADSDVNFSNFDTVLCVSQNTATQDAWPYASIGTRTYTTAEGSRNLGVISIPVGWGTTFETTRAVHETFAHELGHNLGLSDQYTPDVPGRNPIQWDNMHSEDGLAHFSLAHRMMLGWVPAGWLKTYNFALGGSPVNETISLSAIQAGTPPAGRMGGVEVRVADGWNYYVEYRNRQATHASDQELPTNNAVLVTDVDSSPDDAPISRPRILRVANDPDGDGSVLTNGLNYRAVDVSDPTFPTDFRLSVSGIDGTKADVKVEYGVNSRPDPSIRPWPASPTRQWQSPDIEVRNTRNAADPAWFNVPWAGNPNTVVARVKNNGNLAAPNVRVLFSVKNYNVGGAPETPLGEMTQTIPALGTVEFTTTWNPPGNGHYCIIVRIDTFAFVAPDGTLVTEMSPHNNLAQSNYDRFISAEGSPATRQITFVEVGNPYSEATRVFIRPGQSNPLYRTYLGATSLRLEPGETRQVEVMYEYDNSNVFRTPMSLGQYGWITPEKRENEGLARRALKLFGAKPNRVDLAAFIEDPRDPELHTAYRFSGAEAEIVTGRRTKFDYFYKDGAQIGGRVVLDNRRPTGVNGGRVLLIYRNTDDPKNPLTVYDEVRLDWDGRFVVKATKKGLSIRPESLQAYYLPTPGFGDCYSEVIRFEQ</sequence>
<feature type="domain" description="CARDB" evidence="1">
    <location>
        <begin position="568"/>
        <end position="654"/>
    </location>
</feature>
<dbReference type="EMBL" id="WELI01000008">
    <property type="protein sequence ID" value="KAB7728371.1"/>
    <property type="molecule type" value="Genomic_DNA"/>
</dbReference>
<evidence type="ECO:0000313" key="2">
    <source>
        <dbReference type="EMBL" id="KAB7728371.1"/>
    </source>
</evidence>
<evidence type="ECO:0000313" key="3">
    <source>
        <dbReference type="Proteomes" id="UP000488299"/>
    </source>
</evidence>
<protein>
    <recommendedName>
        <fullName evidence="1">CARDB domain-containing protein</fullName>
    </recommendedName>
</protein>
<dbReference type="Proteomes" id="UP000488299">
    <property type="component" value="Unassembled WGS sequence"/>
</dbReference>
<dbReference type="SUPFAM" id="SSF55486">
    <property type="entry name" value="Metalloproteases ('zincins'), catalytic domain"/>
    <property type="match status" value="1"/>
</dbReference>